<keyword evidence="2" id="KW-1133">Transmembrane helix</keyword>
<dbReference type="AlphaFoldDB" id="A0A7L4YN50"/>
<accession>A0A7L4YN50</accession>
<dbReference type="Proteomes" id="UP000463857">
    <property type="component" value="Chromosome"/>
</dbReference>
<evidence type="ECO:0000256" key="1">
    <source>
        <dbReference type="SAM" id="MobiDB-lite"/>
    </source>
</evidence>
<dbReference type="OrthoDB" id="3176622at2"/>
<organism evidence="5 6">
    <name type="scientific">Epidermidibacterium keratini</name>
    <dbReference type="NCBI Taxonomy" id="1891644"/>
    <lineage>
        <taxon>Bacteria</taxon>
        <taxon>Bacillati</taxon>
        <taxon>Actinomycetota</taxon>
        <taxon>Actinomycetes</taxon>
        <taxon>Sporichthyales</taxon>
        <taxon>Sporichthyaceae</taxon>
        <taxon>Epidermidibacterium</taxon>
    </lineage>
</organism>
<feature type="transmembrane region" description="Helical" evidence="2">
    <location>
        <begin position="65"/>
        <end position="88"/>
    </location>
</feature>
<keyword evidence="2" id="KW-0472">Membrane</keyword>
<evidence type="ECO:0008006" key="7">
    <source>
        <dbReference type="Google" id="ProtNLM"/>
    </source>
</evidence>
<keyword evidence="2" id="KW-0812">Transmembrane</keyword>
<reference evidence="5 6" key="1">
    <citation type="journal article" date="2018" name="Int. J. Syst. Evol. Microbiol.">
        <title>Epidermidibacterium keratini gen. nov., sp. nov., a member of the family Sporichthyaceae, isolated from keratin epidermis.</title>
        <authorList>
            <person name="Lee D.G."/>
            <person name="Trujillo M.E."/>
            <person name="Kang S."/>
            <person name="Nam J.J."/>
            <person name="Kim Y.J."/>
        </authorList>
    </citation>
    <scope>NUCLEOTIDE SEQUENCE [LARGE SCALE GENOMIC DNA]</scope>
    <source>
        <strain evidence="5 6">EPI-7</strain>
    </source>
</reference>
<feature type="region of interest" description="Disordered" evidence="1">
    <location>
        <begin position="1"/>
        <end position="31"/>
    </location>
</feature>
<feature type="transmembrane region" description="Helical" evidence="2">
    <location>
        <begin position="403"/>
        <end position="420"/>
    </location>
</feature>
<dbReference type="RefSeq" id="WP_159545465.1">
    <property type="nucleotide sequence ID" value="NZ_CP047156.1"/>
</dbReference>
<feature type="domain" description="DUF7654" evidence="3">
    <location>
        <begin position="547"/>
        <end position="690"/>
    </location>
</feature>
<feature type="transmembrane region" description="Helical" evidence="2">
    <location>
        <begin position="228"/>
        <end position="246"/>
    </location>
</feature>
<dbReference type="InParanoid" id="A0A7L4YN50"/>
<feature type="transmembrane region" description="Helical" evidence="2">
    <location>
        <begin position="440"/>
        <end position="456"/>
    </location>
</feature>
<feature type="transmembrane region" description="Helical" evidence="2">
    <location>
        <begin position="300"/>
        <end position="321"/>
    </location>
</feature>
<feature type="transmembrane region" description="Helical" evidence="2">
    <location>
        <begin position="251"/>
        <end position="268"/>
    </location>
</feature>
<feature type="compositionally biased region" description="Low complexity" evidence="1">
    <location>
        <begin position="1"/>
        <end position="16"/>
    </location>
</feature>
<evidence type="ECO:0000259" key="4">
    <source>
        <dbReference type="Pfam" id="PF24677"/>
    </source>
</evidence>
<feature type="transmembrane region" description="Helical" evidence="2">
    <location>
        <begin position="468"/>
        <end position="487"/>
    </location>
</feature>
<sequence>MAEISSPSARPSNSESEGTDASADVAAADNGDSIDDDAVVAQGASAQQRDTDAAHDRIINRYDRAFQVFSVLMYLILVVFGVTTSSLASPLVSENEDVATGTVLGKPQVIRTDEYLTGTPILLGYIAAGGEGFVPPLAQEPDLIYQIPSGSPVESVIFFDGSMLRLGGLIPDASLFAAFWWLPSLLLALFLPPWLRAIGCRRNLSYLAAALFLAAPATVWWSLMPIRLSAFTIAGCYGVMCATRLFAARRWLWGGLLCVLVGVLWARMPTNYVPWSIVLGGGAVLATFAYLLHDRHNRKAAIMAMATSTALALGFFGTMLAENWDSLQSELSTVYPGTRLTGGSNLPAGLIFGAPSLYNLEDYYPSQMNQSEISSAFTVCAVWAVIVFLTARLKRTWSATSNAIAVLAVVTGFWLSWALVNWGDLGELIPIANRLVPVRSAQVVGYLSVLLLVLVLSRASRRGRPKAYISSGIAVAAVTAVGASSLANGYGATLGYVAIMGISLIAGVLAAWLTARPTKWAPAAAIALAAGLVVYNSQPLQVGLGDFRESEVAQYLSEKRESDGPDSLWATDAVTVSSLITANGLPQASGNQVTGPIIEAWELIDPDQRYEHKWNRGASYLEFEFVDVAEPHIKNPSPDRIRIEVSPCDVAELDLGIKYLVTGSELDQSCVSEVYSFSWGGSSYSVYEVQNA</sequence>
<feature type="transmembrane region" description="Helical" evidence="2">
    <location>
        <begin position="493"/>
        <end position="513"/>
    </location>
</feature>
<feature type="transmembrane region" description="Helical" evidence="2">
    <location>
        <begin position="520"/>
        <end position="537"/>
    </location>
</feature>
<feature type="transmembrane region" description="Helical" evidence="2">
    <location>
        <begin position="373"/>
        <end position="391"/>
    </location>
</feature>
<gene>
    <name evidence="5" type="ORF">EK0264_10700</name>
</gene>
<feature type="transmembrane region" description="Helical" evidence="2">
    <location>
        <begin position="274"/>
        <end position="293"/>
    </location>
</feature>
<evidence type="ECO:0000259" key="3">
    <source>
        <dbReference type="Pfam" id="PF24672"/>
    </source>
</evidence>
<feature type="transmembrane region" description="Helical" evidence="2">
    <location>
        <begin position="173"/>
        <end position="192"/>
    </location>
</feature>
<keyword evidence="6" id="KW-1185">Reference proteome</keyword>
<protein>
    <recommendedName>
        <fullName evidence="7">YfhO family protein</fullName>
    </recommendedName>
</protein>
<dbReference type="EMBL" id="CP047156">
    <property type="protein sequence ID" value="QHC00711.1"/>
    <property type="molecule type" value="Genomic_DNA"/>
</dbReference>
<evidence type="ECO:0000313" key="6">
    <source>
        <dbReference type="Proteomes" id="UP000463857"/>
    </source>
</evidence>
<feature type="domain" description="DUF7657" evidence="4">
    <location>
        <begin position="68"/>
        <end position="457"/>
    </location>
</feature>
<proteinExistence type="predicted"/>
<dbReference type="KEGG" id="eke:EK0264_10700"/>
<dbReference type="Pfam" id="PF24672">
    <property type="entry name" value="DUF7654"/>
    <property type="match status" value="1"/>
</dbReference>
<evidence type="ECO:0000256" key="2">
    <source>
        <dbReference type="SAM" id="Phobius"/>
    </source>
</evidence>
<name>A0A7L4YN50_9ACTN</name>
<dbReference type="InterPro" id="IPR056071">
    <property type="entry name" value="DUF7654"/>
</dbReference>
<dbReference type="InterPro" id="IPR056074">
    <property type="entry name" value="DUF7657"/>
</dbReference>
<dbReference type="Pfam" id="PF24677">
    <property type="entry name" value="DUF7657"/>
    <property type="match status" value="1"/>
</dbReference>
<evidence type="ECO:0000313" key="5">
    <source>
        <dbReference type="EMBL" id="QHC00711.1"/>
    </source>
</evidence>
<feature type="transmembrane region" description="Helical" evidence="2">
    <location>
        <begin position="204"/>
        <end position="222"/>
    </location>
</feature>